<keyword evidence="9 10" id="KW-0472">Membrane</keyword>
<dbReference type="Gene3D" id="3.30.1360.100">
    <property type="entry name" value="General secretion pathway protein M, EpsM"/>
    <property type="match status" value="1"/>
</dbReference>
<protein>
    <submittedName>
        <fullName evidence="11">General secretion pathway protein M</fullName>
    </submittedName>
</protein>
<organism evidence="11 12">
    <name type="scientific">Chitinivorax tropicus</name>
    <dbReference type="NCBI Taxonomy" id="714531"/>
    <lineage>
        <taxon>Bacteria</taxon>
        <taxon>Pseudomonadati</taxon>
        <taxon>Pseudomonadota</taxon>
        <taxon>Betaproteobacteria</taxon>
        <taxon>Chitinivorax</taxon>
    </lineage>
</organism>
<reference evidence="11 12" key="1">
    <citation type="submission" date="2020-08" db="EMBL/GenBank/DDBJ databases">
        <title>Genomic Encyclopedia of Type Strains, Phase IV (KMG-IV): sequencing the most valuable type-strain genomes for metagenomic binning, comparative biology and taxonomic classification.</title>
        <authorList>
            <person name="Goeker M."/>
        </authorList>
    </citation>
    <scope>NUCLEOTIDE SEQUENCE [LARGE SCALE GENOMIC DNA]</scope>
    <source>
        <strain evidence="11 12">DSM 27165</strain>
    </source>
</reference>
<dbReference type="GO" id="GO:0015627">
    <property type="term" value="C:type II protein secretion system complex"/>
    <property type="evidence" value="ECO:0007669"/>
    <property type="project" value="InterPro"/>
</dbReference>
<evidence type="ECO:0000256" key="8">
    <source>
        <dbReference type="ARBA" id="ARBA00022989"/>
    </source>
</evidence>
<keyword evidence="8 10" id="KW-1133">Transmembrane helix</keyword>
<sequence>MKAQLLQFWQQREPRERLILMIGGIFLLIALLYALIWDPILAERKRLTRMVPRMQQDLVELKGIVEQVKGMPAKVGKQPVQTALENTLRAAGINDLQVSGNASQANADIKQASFAALTTALARLHDEQGIDVTTLQVDALQDPGQVKAQLQAVRP</sequence>
<evidence type="ECO:0000256" key="6">
    <source>
        <dbReference type="ARBA" id="ARBA00022692"/>
    </source>
</evidence>
<comment type="similarity">
    <text evidence="2">Belongs to the GSP M family.</text>
</comment>
<evidence type="ECO:0000313" key="11">
    <source>
        <dbReference type="EMBL" id="MBB5017884.1"/>
    </source>
</evidence>
<keyword evidence="6 10" id="KW-0812">Transmembrane</keyword>
<dbReference type="Pfam" id="PF04612">
    <property type="entry name" value="T2SSM"/>
    <property type="match status" value="1"/>
</dbReference>
<gene>
    <name evidence="11" type="ORF">HNQ59_001154</name>
</gene>
<evidence type="ECO:0000256" key="7">
    <source>
        <dbReference type="ARBA" id="ARBA00022927"/>
    </source>
</evidence>
<keyword evidence="3" id="KW-0813">Transport</keyword>
<comment type="subcellular location">
    <subcellularLocation>
        <location evidence="1">Cell inner membrane</location>
        <topology evidence="1">Single-pass membrane protein</topology>
    </subcellularLocation>
</comment>
<dbReference type="EMBL" id="JACHHY010000005">
    <property type="protein sequence ID" value="MBB5017884.1"/>
    <property type="molecule type" value="Genomic_DNA"/>
</dbReference>
<dbReference type="Proteomes" id="UP000575898">
    <property type="component" value="Unassembled WGS sequence"/>
</dbReference>
<dbReference type="RefSeq" id="WP_184036333.1">
    <property type="nucleotide sequence ID" value="NZ_JACHHY010000005.1"/>
</dbReference>
<dbReference type="InterPro" id="IPR007690">
    <property type="entry name" value="T2SS_GspM"/>
</dbReference>
<dbReference type="InterPro" id="IPR023229">
    <property type="entry name" value="T2SS_M_periplasmic_sf"/>
</dbReference>
<keyword evidence="4" id="KW-1003">Cell membrane</keyword>
<accession>A0A840MF44</accession>
<dbReference type="GO" id="GO:0015628">
    <property type="term" value="P:protein secretion by the type II secretion system"/>
    <property type="evidence" value="ECO:0007669"/>
    <property type="project" value="InterPro"/>
</dbReference>
<evidence type="ECO:0000256" key="2">
    <source>
        <dbReference type="ARBA" id="ARBA00010637"/>
    </source>
</evidence>
<proteinExistence type="inferred from homology"/>
<evidence type="ECO:0000256" key="10">
    <source>
        <dbReference type="SAM" id="Phobius"/>
    </source>
</evidence>
<keyword evidence="5" id="KW-0997">Cell inner membrane</keyword>
<evidence type="ECO:0000256" key="4">
    <source>
        <dbReference type="ARBA" id="ARBA00022475"/>
    </source>
</evidence>
<evidence type="ECO:0000313" key="12">
    <source>
        <dbReference type="Proteomes" id="UP000575898"/>
    </source>
</evidence>
<comment type="caution">
    <text evidence="11">The sequence shown here is derived from an EMBL/GenBank/DDBJ whole genome shotgun (WGS) entry which is preliminary data.</text>
</comment>
<evidence type="ECO:0000256" key="9">
    <source>
        <dbReference type="ARBA" id="ARBA00023136"/>
    </source>
</evidence>
<evidence type="ECO:0000256" key="1">
    <source>
        <dbReference type="ARBA" id="ARBA00004377"/>
    </source>
</evidence>
<evidence type="ECO:0000256" key="3">
    <source>
        <dbReference type="ARBA" id="ARBA00022448"/>
    </source>
</evidence>
<feature type="transmembrane region" description="Helical" evidence="10">
    <location>
        <begin position="18"/>
        <end position="40"/>
    </location>
</feature>
<keyword evidence="7" id="KW-0653">Protein transport</keyword>
<keyword evidence="12" id="KW-1185">Reference proteome</keyword>
<name>A0A840MF44_9PROT</name>
<evidence type="ECO:0000256" key="5">
    <source>
        <dbReference type="ARBA" id="ARBA00022519"/>
    </source>
</evidence>
<dbReference type="SUPFAM" id="SSF103054">
    <property type="entry name" value="General secretion pathway protein M, EpsM"/>
    <property type="match status" value="1"/>
</dbReference>
<dbReference type="AlphaFoldDB" id="A0A840MF44"/>
<dbReference type="GO" id="GO:0005886">
    <property type="term" value="C:plasma membrane"/>
    <property type="evidence" value="ECO:0007669"/>
    <property type="project" value="UniProtKB-SubCell"/>
</dbReference>